<keyword evidence="2" id="KW-0238">DNA-binding</keyword>
<dbReference type="Proteomes" id="UP000249340">
    <property type="component" value="Chromosome"/>
</dbReference>
<keyword evidence="6" id="KW-1185">Reference proteome</keyword>
<evidence type="ECO:0000259" key="4">
    <source>
        <dbReference type="Pfam" id="PF07729"/>
    </source>
</evidence>
<dbReference type="Gene3D" id="1.20.120.530">
    <property type="entry name" value="GntR ligand-binding domain-like"/>
    <property type="match status" value="1"/>
</dbReference>
<evidence type="ECO:0000256" key="3">
    <source>
        <dbReference type="ARBA" id="ARBA00023163"/>
    </source>
</evidence>
<evidence type="ECO:0000313" key="6">
    <source>
        <dbReference type="Proteomes" id="UP000249340"/>
    </source>
</evidence>
<dbReference type="AlphaFoldDB" id="A0A345T729"/>
<keyword evidence="3" id="KW-0804">Transcription</keyword>
<reference evidence="6" key="1">
    <citation type="submission" date="2018-07" db="EMBL/GenBank/DDBJ databases">
        <title>Streptacidiphilus bronchialis DSM 106435 chromosome.</title>
        <authorList>
            <person name="Batra D."/>
            <person name="Gulvik C.A."/>
        </authorList>
    </citation>
    <scope>NUCLEOTIDE SEQUENCE [LARGE SCALE GENOMIC DNA]</scope>
    <source>
        <strain evidence="6">DSM 106435</strain>
    </source>
</reference>
<name>A0A345T729_9ACTN</name>
<dbReference type="KEGG" id="stri:C7M71_030385"/>
<protein>
    <submittedName>
        <fullName evidence="5">FCD domain-containing protein</fullName>
    </submittedName>
</protein>
<dbReference type="InterPro" id="IPR008920">
    <property type="entry name" value="TF_FadR/GntR_C"/>
</dbReference>
<evidence type="ECO:0000256" key="2">
    <source>
        <dbReference type="ARBA" id="ARBA00023125"/>
    </source>
</evidence>
<dbReference type="InterPro" id="IPR011711">
    <property type="entry name" value="GntR_C"/>
</dbReference>
<proteinExistence type="predicted"/>
<feature type="domain" description="GntR C-terminal" evidence="4">
    <location>
        <begin position="31"/>
        <end position="83"/>
    </location>
</feature>
<dbReference type="SUPFAM" id="SSF48008">
    <property type="entry name" value="GntR ligand-binding domain-like"/>
    <property type="match status" value="1"/>
</dbReference>
<keyword evidence="1" id="KW-0805">Transcription regulation</keyword>
<sequence>MDRRRRGHDAHPQHRLPLHPVPGLGLDLVVDEIRRIWALSDVYRSASLMDPRGRPRMFEEHAEMIAALRRDDPEAVVALMGIHRDGTRTSIAGLLAVGSGGSRTA</sequence>
<dbReference type="GO" id="GO:0003677">
    <property type="term" value="F:DNA binding"/>
    <property type="evidence" value="ECO:0007669"/>
    <property type="project" value="UniProtKB-KW"/>
</dbReference>
<dbReference type="EMBL" id="CP031264">
    <property type="protein sequence ID" value="AXI81784.1"/>
    <property type="molecule type" value="Genomic_DNA"/>
</dbReference>
<organism evidence="5 6">
    <name type="scientific">Peterkaempfera bronchialis</name>
    <dbReference type="NCBI Taxonomy" id="2126346"/>
    <lineage>
        <taxon>Bacteria</taxon>
        <taxon>Bacillati</taxon>
        <taxon>Actinomycetota</taxon>
        <taxon>Actinomycetes</taxon>
        <taxon>Kitasatosporales</taxon>
        <taxon>Streptomycetaceae</taxon>
        <taxon>Peterkaempfera</taxon>
    </lineage>
</organism>
<evidence type="ECO:0000313" key="5">
    <source>
        <dbReference type="EMBL" id="AXI81784.1"/>
    </source>
</evidence>
<dbReference type="Pfam" id="PF07729">
    <property type="entry name" value="FCD"/>
    <property type="match status" value="1"/>
</dbReference>
<gene>
    <name evidence="5" type="ORF">C7M71_030385</name>
</gene>
<evidence type="ECO:0000256" key="1">
    <source>
        <dbReference type="ARBA" id="ARBA00023015"/>
    </source>
</evidence>
<accession>A0A345T729</accession>